<dbReference type="Pfam" id="PF24750">
    <property type="entry name" value="b-prop_At3g26010-like"/>
    <property type="match status" value="1"/>
</dbReference>
<feature type="domain" description="F-box protein At3g26010-like beta-propeller" evidence="1">
    <location>
        <begin position="50"/>
        <end position="202"/>
    </location>
</feature>
<dbReference type="OrthoDB" id="605328at2759"/>
<comment type="caution">
    <text evidence="2">The sequence shown here is derived from an EMBL/GenBank/DDBJ whole genome shotgun (WGS) entry which is preliminary data.</text>
</comment>
<proteinExistence type="predicted"/>
<dbReference type="EMBL" id="JABWDY010043426">
    <property type="protein sequence ID" value="KAF5175941.1"/>
    <property type="molecule type" value="Genomic_DNA"/>
</dbReference>
<evidence type="ECO:0000313" key="2">
    <source>
        <dbReference type="EMBL" id="KAF5175941.1"/>
    </source>
</evidence>
<keyword evidence="3" id="KW-1185">Reference proteome</keyword>
<dbReference type="InterPro" id="IPR055290">
    <property type="entry name" value="At3g26010-like"/>
</dbReference>
<dbReference type="AlphaFoldDB" id="A0A7J6UU08"/>
<sequence>MILYWFSSFFVTLPKRNCFPDEYTTYLHDFPGDVLMDPPLDNELSFIRQQEGSFKIMDSNNGFLLVAIHYWQGKQTRYYFCNPITKQGFSLPRPQNRHSVYIRNTSLFCYKDGDDCDTHHQIEFMVICYAIQPFYQDEATVEIYSSRTGQWKESKLPWNISGNNTSFNGFIYRLETHYFGCIFVYDLKKEHLKFIKMPSESDNSCFNVWVLVGEEKWSLQHHVTFDSLTYPDACRIKPKSKFFPVAFHPLNYKVVLVIMSNEAIFKAGFYLMDEKRIEVINQ</sequence>
<accession>A0A7J6UU08</accession>
<gene>
    <name evidence="2" type="ORF">FRX31_034470</name>
</gene>
<protein>
    <recommendedName>
        <fullName evidence="1">F-box protein At3g26010-like beta-propeller domain-containing protein</fullName>
    </recommendedName>
</protein>
<organism evidence="2 3">
    <name type="scientific">Thalictrum thalictroides</name>
    <name type="common">Rue-anemone</name>
    <name type="synonym">Anemone thalictroides</name>
    <dbReference type="NCBI Taxonomy" id="46969"/>
    <lineage>
        <taxon>Eukaryota</taxon>
        <taxon>Viridiplantae</taxon>
        <taxon>Streptophyta</taxon>
        <taxon>Embryophyta</taxon>
        <taxon>Tracheophyta</taxon>
        <taxon>Spermatophyta</taxon>
        <taxon>Magnoliopsida</taxon>
        <taxon>Ranunculales</taxon>
        <taxon>Ranunculaceae</taxon>
        <taxon>Thalictroideae</taxon>
        <taxon>Thalictrum</taxon>
    </lineage>
</organism>
<dbReference type="PANTHER" id="PTHR35546:SF25">
    <property type="entry name" value="F-BOX DOMAIN-CONTAINING PROTEIN"/>
    <property type="match status" value="1"/>
</dbReference>
<evidence type="ECO:0000313" key="3">
    <source>
        <dbReference type="Proteomes" id="UP000554482"/>
    </source>
</evidence>
<evidence type="ECO:0000259" key="1">
    <source>
        <dbReference type="Pfam" id="PF24750"/>
    </source>
</evidence>
<reference evidence="2 3" key="1">
    <citation type="submission" date="2020-06" db="EMBL/GenBank/DDBJ databases">
        <title>Transcriptomic and genomic resources for Thalictrum thalictroides and T. hernandezii: Facilitating candidate gene discovery in an emerging model plant lineage.</title>
        <authorList>
            <person name="Arias T."/>
            <person name="Riano-Pachon D.M."/>
            <person name="Di Stilio V.S."/>
        </authorList>
    </citation>
    <scope>NUCLEOTIDE SEQUENCE [LARGE SCALE GENOMIC DNA]</scope>
    <source>
        <strain evidence="3">cv. WT478/WT964</strain>
        <tissue evidence="2">Leaves</tissue>
    </source>
</reference>
<dbReference type="InterPro" id="IPR056592">
    <property type="entry name" value="Beta-prop_At3g26010-like"/>
</dbReference>
<dbReference type="Proteomes" id="UP000554482">
    <property type="component" value="Unassembled WGS sequence"/>
</dbReference>
<dbReference type="PANTHER" id="PTHR35546">
    <property type="entry name" value="F-BOX PROTEIN INTERACTION DOMAIN PROTEIN-RELATED"/>
    <property type="match status" value="1"/>
</dbReference>
<name>A0A7J6UU08_THATH</name>